<comment type="caution">
    <text evidence="2">The sequence shown here is derived from an EMBL/GenBank/DDBJ whole genome shotgun (WGS) entry which is preliminary data.</text>
</comment>
<keyword evidence="1" id="KW-0812">Transmembrane</keyword>
<keyword evidence="3" id="KW-1185">Reference proteome</keyword>
<dbReference type="RefSeq" id="WP_166106179.1">
    <property type="nucleotide sequence ID" value="NZ_JAADJT010000008.1"/>
</dbReference>
<dbReference type="PROSITE" id="PS51257">
    <property type="entry name" value="PROKAR_LIPOPROTEIN"/>
    <property type="match status" value="1"/>
</dbReference>
<proteinExistence type="predicted"/>
<feature type="transmembrane region" description="Helical" evidence="1">
    <location>
        <begin position="63"/>
        <end position="84"/>
    </location>
</feature>
<organism evidence="2 3">
    <name type="scientific">Duganella aceris</name>
    <dbReference type="NCBI Taxonomy" id="2703883"/>
    <lineage>
        <taxon>Bacteria</taxon>
        <taxon>Pseudomonadati</taxon>
        <taxon>Pseudomonadota</taxon>
        <taxon>Betaproteobacteria</taxon>
        <taxon>Burkholderiales</taxon>
        <taxon>Oxalobacteraceae</taxon>
        <taxon>Telluria group</taxon>
        <taxon>Duganella</taxon>
    </lineage>
</organism>
<evidence type="ECO:0000313" key="2">
    <source>
        <dbReference type="EMBL" id="NGZ86390.1"/>
    </source>
</evidence>
<keyword evidence="1" id="KW-0472">Membrane</keyword>
<accession>A0ABX0FPD2</accession>
<reference evidence="3" key="1">
    <citation type="submission" date="2023-07" db="EMBL/GenBank/DDBJ databases">
        <title>Duganella aceri sp. nov., isolated from tree sap.</title>
        <authorList>
            <person name="Kim I.S."/>
        </authorList>
    </citation>
    <scope>NUCLEOTIDE SEQUENCE [LARGE SCALE GENOMIC DNA]</scope>
    <source>
        <strain evidence="3">SAP-35</strain>
    </source>
</reference>
<protein>
    <submittedName>
        <fullName evidence="2">Uncharacterized protein</fullName>
    </submittedName>
</protein>
<dbReference type="Proteomes" id="UP000666369">
    <property type="component" value="Unassembled WGS sequence"/>
</dbReference>
<keyword evidence="1" id="KW-1133">Transmembrane helix</keyword>
<sequence length="94" mass="10017">MSKTGFSLCGGYAAIIVGCVSYAFLGGLDTKSRFMFLQIPIVLQSALADKLGLLGMLENISWISAYIIFGGPIFAILYVIGIMLDSARTAKNST</sequence>
<feature type="transmembrane region" description="Helical" evidence="1">
    <location>
        <begin position="6"/>
        <end position="25"/>
    </location>
</feature>
<evidence type="ECO:0000313" key="3">
    <source>
        <dbReference type="Proteomes" id="UP000666369"/>
    </source>
</evidence>
<evidence type="ECO:0000256" key="1">
    <source>
        <dbReference type="SAM" id="Phobius"/>
    </source>
</evidence>
<dbReference type="EMBL" id="JAADJT010000008">
    <property type="protein sequence ID" value="NGZ86390.1"/>
    <property type="molecule type" value="Genomic_DNA"/>
</dbReference>
<name>A0ABX0FPD2_9BURK</name>
<gene>
    <name evidence="2" type="ORF">GW587_19280</name>
</gene>